<name>A0ABD1B2W2_CARAN</name>
<accession>A0ABD1B2W2</accession>
<dbReference type="GO" id="GO:0016020">
    <property type="term" value="C:membrane"/>
    <property type="evidence" value="ECO:0007669"/>
    <property type="project" value="UniProtKB-SubCell"/>
</dbReference>
<protein>
    <submittedName>
        <fullName evidence="9">Metal tolerance protein A2</fullName>
    </submittedName>
</protein>
<comment type="subcellular location">
    <subcellularLocation>
        <location evidence="1">Membrane</location>
        <topology evidence="1">Multi-pass membrane protein</topology>
    </subcellularLocation>
</comment>
<dbReference type="NCBIfam" id="TIGR01297">
    <property type="entry name" value="CDF"/>
    <property type="match status" value="1"/>
</dbReference>
<feature type="domain" description="Cation efflux protein transmembrane" evidence="7">
    <location>
        <begin position="49"/>
        <end position="157"/>
    </location>
</feature>
<dbReference type="InterPro" id="IPR050681">
    <property type="entry name" value="CDF/SLC30A"/>
</dbReference>
<evidence type="ECO:0000256" key="1">
    <source>
        <dbReference type="ARBA" id="ARBA00004141"/>
    </source>
</evidence>
<dbReference type="PANTHER" id="PTHR11562:SF17">
    <property type="entry name" value="RE54080P-RELATED"/>
    <property type="match status" value="1"/>
</dbReference>
<keyword evidence="5 6" id="KW-0472">Membrane</keyword>
<feature type="transmembrane region" description="Helical" evidence="6">
    <location>
        <begin position="111"/>
        <end position="131"/>
    </location>
</feature>
<dbReference type="AlphaFoldDB" id="A0ABD1B2W2"/>
<evidence type="ECO:0000256" key="4">
    <source>
        <dbReference type="ARBA" id="ARBA00022989"/>
    </source>
</evidence>
<feature type="transmembrane region" description="Helical" evidence="6">
    <location>
        <begin position="46"/>
        <end position="65"/>
    </location>
</feature>
<dbReference type="Pfam" id="PF01545">
    <property type="entry name" value="Cation_efflux"/>
    <property type="match status" value="1"/>
</dbReference>
<feature type="transmembrane region" description="Helical" evidence="6">
    <location>
        <begin position="77"/>
        <end position="99"/>
    </location>
</feature>
<evidence type="ECO:0000313" key="9">
    <source>
        <dbReference type="EMBL" id="KAL1213022.1"/>
    </source>
</evidence>
<organism evidence="9 10">
    <name type="scientific">Cardamine amara subsp. amara</name>
    <dbReference type="NCBI Taxonomy" id="228776"/>
    <lineage>
        <taxon>Eukaryota</taxon>
        <taxon>Viridiplantae</taxon>
        <taxon>Streptophyta</taxon>
        <taxon>Embryophyta</taxon>
        <taxon>Tracheophyta</taxon>
        <taxon>Spermatophyta</taxon>
        <taxon>Magnoliopsida</taxon>
        <taxon>eudicotyledons</taxon>
        <taxon>Gunneridae</taxon>
        <taxon>Pentapetalae</taxon>
        <taxon>rosids</taxon>
        <taxon>malvids</taxon>
        <taxon>Brassicales</taxon>
        <taxon>Brassicaceae</taxon>
        <taxon>Cardamineae</taxon>
        <taxon>Cardamine</taxon>
    </lineage>
</organism>
<evidence type="ECO:0000256" key="5">
    <source>
        <dbReference type="ARBA" id="ARBA00023136"/>
    </source>
</evidence>
<dbReference type="EMBL" id="JBANAX010000450">
    <property type="protein sequence ID" value="KAL1208394.1"/>
    <property type="molecule type" value="Genomic_DNA"/>
</dbReference>
<keyword evidence="3" id="KW-0862">Zinc</keyword>
<comment type="caution">
    <text evidence="9">The sequence shown here is derived from an EMBL/GenBank/DDBJ whole genome shotgun (WGS) entry which is preliminary data.</text>
</comment>
<dbReference type="SUPFAM" id="SSF161111">
    <property type="entry name" value="Cation efflux protein transmembrane domain-like"/>
    <property type="match status" value="1"/>
</dbReference>
<evidence type="ECO:0000259" key="7">
    <source>
        <dbReference type="Pfam" id="PF01545"/>
    </source>
</evidence>
<keyword evidence="3" id="KW-0406">Ion transport</keyword>
<sequence>MQFCTTGNSRTETSERDIKVMTCGAIHCGLYNAEDIEDRFISKKKLSTAIIFCVIFMSVEVVGGIKAHSLAVRNDAAHLLSDVACFVVSIFSLWSSGWAATPRRSYGYFRIEILVSLASILVICALTRWIVFEATTRFGHQNREIEGSLMFGVACLGSSPRQT</sequence>
<gene>
    <name evidence="8" type="ORF">V5N11_025877</name>
    <name evidence="9" type="ORF">V5N11_026145</name>
</gene>
<dbReference type="EMBL" id="JBANAX010000354">
    <property type="protein sequence ID" value="KAL1213022.1"/>
    <property type="molecule type" value="Genomic_DNA"/>
</dbReference>
<evidence type="ECO:0000313" key="10">
    <source>
        <dbReference type="Proteomes" id="UP001558713"/>
    </source>
</evidence>
<proteinExistence type="predicted"/>
<dbReference type="GO" id="GO:0006829">
    <property type="term" value="P:zinc ion transport"/>
    <property type="evidence" value="ECO:0007669"/>
    <property type="project" value="UniProtKB-KW"/>
</dbReference>
<evidence type="ECO:0000256" key="6">
    <source>
        <dbReference type="SAM" id="Phobius"/>
    </source>
</evidence>
<dbReference type="Proteomes" id="UP001558713">
    <property type="component" value="Unassembled WGS sequence"/>
</dbReference>
<dbReference type="Gene3D" id="1.20.1510.10">
    <property type="entry name" value="Cation efflux protein transmembrane domain"/>
    <property type="match status" value="1"/>
</dbReference>
<evidence type="ECO:0000313" key="8">
    <source>
        <dbReference type="EMBL" id="KAL1208394.1"/>
    </source>
</evidence>
<dbReference type="PANTHER" id="PTHR11562">
    <property type="entry name" value="CATION EFFLUX PROTEIN/ ZINC TRANSPORTER"/>
    <property type="match status" value="1"/>
</dbReference>
<reference evidence="9 10" key="1">
    <citation type="submission" date="2024-04" db="EMBL/GenBank/DDBJ databases">
        <title>Genome assembly C_amara_ONT_v2.</title>
        <authorList>
            <person name="Yant L."/>
            <person name="Moore C."/>
            <person name="Slenker M."/>
        </authorList>
    </citation>
    <scope>NUCLEOTIDE SEQUENCE [LARGE SCALE GENOMIC DNA]</scope>
    <source>
        <tissue evidence="9">Leaf</tissue>
    </source>
</reference>
<dbReference type="InterPro" id="IPR058533">
    <property type="entry name" value="Cation_efflux_TM"/>
</dbReference>
<keyword evidence="3" id="KW-0864">Zinc transport</keyword>
<evidence type="ECO:0000256" key="3">
    <source>
        <dbReference type="ARBA" id="ARBA00022906"/>
    </source>
</evidence>
<keyword evidence="2 6" id="KW-0812">Transmembrane</keyword>
<keyword evidence="10" id="KW-1185">Reference proteome</keyword>
<dbReference type="InterPro" id="IPR027469">
    <property type="entry name" value="Cation_efflux_TMD_sf"/>
</dbReference>
<keyword evidence="3" id="KW-0813">Transport</keyword>
<evidence type="ECO:0000256" key="2">
    <source>
        <dbReference type="ARBA" id="ARBA00022692"/>
    </source>
</evidence>
<dbReference type="InterPro" id="IPR002524">
    <property type="entry name" value="Cation_efflux"/>
</dbReference>
<keyword evidence="4 6" id="KW-1133">Transmembrane helix</keyword>